<dbReference type="Gene3D" id="2.60.120.10">
    <property type="entry name" value="Jelly Rolls"/>
    <property type="match status" value="1"/>
</dbReference>
<dbReference type="InterPro" id="IPR003313">
    <property type="entry name" value="AraC-bd"/>
</dbReference>
<evidence type="ECO:0000313" key="6">
    <source>
        <dbReference type="Proteomes" id="UP000529710"/>
    </source>
</evidence>
<dbReference type="AlphaFoldDB" id="A0A7Y0HU24"/>
<name>A0A7Y0HU24_9BIFI</name>
<dbReference type="InterPro" id="IPR050204">
    <property type="entry name" value="AraC_XylS_family_regulators"/>
</dbReference>
<dbReference type="InterPro" id="IPR018060">
    <property type="entry name" value="HTH_AraC"/>
</dbReference>
<dbReference type="Gene3D" id="1.10.10.60">
    <property type="entry name" value="Homeodomain-like"/>
    <property type="match status" value="2"/>
</dbReference>
<evidence type="ECO:0000256" key="3">
    <source>
        <dbReference type="ARBA" id="ARBA00023163"/>
    </source>
</evidence>
<feature type="domain" description="HTH araC/xylS-type" evidence="4">
    <location>
        <begin position="224"/>
        <end position="322"/>
    </location>
</feature>
<reference evidence="5 6" key="1">
    <citation type="submission" date="2020-02" db="EMBL/GenBank/DDBJ databases">
        <title>Characterization of phylogenetic diversity of novel bifidobacterial species isolated in Czech ZOOs.</title>
        <authorList>
            <person name="Lugli G.A."/>
            <person name="Vera N.B."/>
            <person name="Ventura M."/>
        </authorList>
    </citation>
    <scope>NUCLEOTIDE SEQUENCE [LARGE SCALE GENOMIC DNA]</scope>
    <source>
        <strain evidence="5 6">DSM 109960</strain>
    </source>
</reference>
<protein>
    <submittedName>
        <fullName evidence="5">AraC family transcriptional regulator</fullName>
    </submittedName>
</protein>
<keyword evidence="2" id="KW-0238">DNA-binding</keyword>
<keyword evidence="3" id="KW-0804">Transcription</keyword>
<evidence type="ECO:0000313" key="5">
    <source>
        <dbReference type="EMBL" id="NMM96750.1"/>
    </source>
</evidence>
<dbReference type="Pfam" id="PF12833">
    <property type="entry name" value="HTH_18"/>
    <property type="match status" value="1"/>
</dbReference>
<dbReference type="SMART" id="SM00342">
    <property type="entry name" value="HTH_ARAC"/>
    <property type="match status" value="1"/>
</dbReference>
<evidence type="ECO:0000256" key="2">
    <source>
        <dbReference type="ARBA" id="ARBA00023125"/>
    </source>
</evidence>
<dbReference type="GO" id="GO:0043565">
    <property type="term" value="F:sequence-specific DNA binding"/>
    <property type="evidence" value="ECO:0007669"/>
    <property type="project" value="InterPro"/>
</dbReference>
<evidence type="ECO:0000256" key="1">
    <source>
        <dbReference type="ARBA" id="ARBA00023015"/>
    </source>
</evidence>
<dbReference type="SUPFAM" id="SSF51182">
    <property type="entry name" value="RmlC-like cupins"/>
    <property type="match status" value="1"/>
</dbReference>
<dbReference type="InterPro" id="IPR014710">
    <property type="entry name" value="RmlC-like_jellyroll"/>
</dbReference>
<organism evidence="5 6">
    <name type="scientific">Bifidobacterium erythrocebi</name>
    <dbReference type="NCBI Taxonomy" id="2675325"/>
    <lineage>
        <taxon>Bacteria</taxon>
        <taxon>Bacillati</taxon>
        <taxon>Actinomycetota</taxon>
        <taxon>Actinomycetes</taxon>
        <taxon>Bifidobacteriales</taxon>
        <taxon>Bifidobacteriaceae</taxon>
        <taxon>Bifidobacterium</taxon>
    </lineage>
</organism>
<dbReference type="PANTHER" id="PTHR46796">
    <property type="entry name" value="HTH-TYPE TRANSCRIPTIONAL ACTIVATOR RHAS-RELATED"/>
    <property type="match status" value="1"/>
</dbReference>
<dbReference type="EMBL" id="JAAIIF010000013">
    <property type="protein sequence ID" value="NMM96750.1"/>
    <property type="molecule type" value="Genomic_DNA"/>
</dbReference>
<dbReference type="Proteomes" id="UP000529710">
    <property type="component" value="Unassembled WGS sequence"/>
</dbReference>
<dbReference type="CDD" id="cd06976">
    <property type="entry name" value="cupin_MtlR-like_N"/>
    <property type="match status" value="1"/>
</dbReference>
<dbReference type="GO" id="GO:0003700">
    <property type="term" value="F:DNA-binding transcription factor activity"/>
    <property type="evidence" value="ECO:0007669"/>
    <property type="project" value="InterPro"/>
</dbReference>
<proteinExistence type="predicted"/>
<comment type="caution">
    <text evidence="5">The sequence shown here is derived from an EMBL/GenBank/DDBJ whole genome shotgun (WGS) entry which is preliminary data.</text>
</comment>
<dbReference type="InterPro" id="IPR009057">
    <property type="entry name" value="Homeodomain-like_sf"/>
</dbReference>
<dbReference type="PROSITE" id="PS01124">
    <property type="entry name" value="HTH_ARAC_FAMILY_2"/>
    <property type="match status" value="1"/>
</dbReference>
<dbReference type="Pfam" id="PF02311">
    <property type="entry name" value="AraC_binding"/>
    <property type="match status" value="1"/>
</dbReference>
<keyword evidence="1" id="KW-0805">Transcription regulation</keyword>
<dbReference type="SUPFAM" id="SSF46689">
    <property type="entry name" value="Homeodomain-like"/>
    <property type="match status" value="2"/>
</dbReference>
<keyword evidence="6" id="KW-1185">Reference proteome</keyword>
<sequence length="326" mass="35126">MSVGDANNMGDAISAARRPIPFAMSASMLPDGGTAAVSGPGSLEVITPDLDAAIHWTEHGYPHPLAKWHHHPQVEFHLIREGSGLMMAGDGVLPFEEGHVALIGANLPHNWVSDLRPGERLEHRDVVCHVRPEVLRVLMTYFPECSGFGIALHRASYALVLSGRSAARAASCLETMGGHEGVRRLADFVELLAAFEEAPEGEWSTVVTPGYDPSGGSGSERLLNAAIGYVTDNLGGDIRLEEAAAQAAMSPSAFSRFFKRTAGVGFADFVRRLRVGRACRLLATTDMPVARIQRECGYGNASNFNRRFLAETGVTPSAYRKARQGY</sequence>
<dbReference type="PANTHER" id="PTHR46796:SF13">
    <property type="entry name" value="HTH-TYPE TRANSCRIPTIONAL ACTIVATOR RHAS"/>
    <property type="match status" value="1"/>
</dbReference>
<evidence type="ECO:0000259" key="4">
    <source>
        <dbReference type="PROSITE" id="PS01124"/>
    </source>
</evidence>
<gene>
    <name evidence="5" type="ORF">G1C98_1486</name>
</gene>
<accession>A0A7Y0HU24</accession>
<dbReference type="InterPro" id="IPR011051">
    <property type="entry name" value="RmlC_Cupin_sf"/>
</dbReference>